<dbReference type="RefSeq" id="WP_106749379.1">
    <property type="nucleotide sequence ID" value="NZ_CP027668.1"/>
</dbReference>
<dbReference type="AlphaFoldDB" id="A0A2S0NCZ8"/>
<feature type="domain" description="Acyl-CoA thioesterase-like C-terminal" evidence="2">
    <location>
        <begin position="131"/>
        <end position="269"/>
    </location>
</feature>
<feature type="domain" description="Acyl-CoA thioesterase-like N-terminal HotDog" evidence="1">
    <location>
        <begin position="28"/>
        <end position="109"/>
    </location>
</feature>
<evidence type="ECO:0000259" key="2">
    <source>
        <dbReference type="Pfam" id="PF20789"/>
    </source>
</evidence>
<reference evidence="3 4" key="1">
    <citation type="submission" date="2018-03" db="EMBL/GenBank/DDBJ databases">
        <title>Genome sequencing of Phreatobacter sp.</title>
        <authorList>
            <person name="Kim S.-J."/>
            <person name="Heo J."/>
            <person name="Kwon S.-W."/>
        </authorList>
    </citation>
    <scope>NUCLEOTIDE SEQUENCE [LARGE SCALE GENOMIC DNA]</scope>
    <source>
        <strain evidence="3 4">S-12</strain>
    </source>
</reference>
<dbReference type="InterPro" id="IPR049450">
    <property type="entry name" value="ACOT8-like_C"/>
</dbReference>
<dbReference type="InterPro" id="IPR029069">
    <property type="entry name" value="HotDog_dom_sf"/>
</dbReference>
<dbReference type="InterPro" id="IPR049449">
    <property type="entry name" value="TesB_ACOT8-like_N"/>
</dbReference>
<accession>A0A2S0NCZ8</accession>
<gene>
    <name evidence="3" type="ORF">C6569_13695</name>
</gene>
<dbReference type="Pfam" id="PF13622">
    <property type="entry name" value="4HBT_3"/>
    <property type="match status" value="1"/>
</dbReference>
<dbReference type="Gene3D" id="2.40.160.210">
    <property type="entry name" value="Acyl-CoA thioesterase, double hotdog domain"/>
    <property type="match status" value="1"/>
</dbReference>
<keyword evidence="4" id="KW-1185">Reference proteome</keyword>
<evidence type="ECO:0000313" key="4">
    <source>
        <dbReference type="Proteomes" id="UP000237889"/>
    </source>
</evidence>
<protein>
    <submittedName>
        <fullName evidence="3">Acyl-CoA thioesterase</fullName>
    </submittedName>
</protein>
<dbReference type="Pfam" id="PF20789">
    <property type="entry name" value="4HBT_3C"/>
    <property type="match status" value="1"/>
</dbReference>
<dbReference type="SUPFAM" id="SSF54637">
    <property type="entry name" value="Thioesterase/thiol ester dehydrase-isomerase"/>
    <property type="match status" value="2"/>
</dbReference>
<evidence type="ECO:0000259" key="1">
    <source>
        <dbReference type="Pfam" id="PF13622"/>
    </source>
</evidence>
<name>A0A2S0NCZ8_9HYPH</name>
<evidence type="ECO:0000313" key="3">
    <source>
        <dbReference type="EMBL" id="AVO46038.1"/>
    </source>
</evidence>
<dbReference type="InterPro" id="IPR042171">
    <property type="entry name" value="Acyl-CoA_hotdog"/>
</dbReference>
<sequence length="272" mass="29401">MTDALHPLDAAVTFSPAADGALAGRTSPAYWNMVGPFGGVTAAQLLKAAIDHPARIGEPVAQTVNFCAPIAEGDFSIRVKEVRSGRSVQHLYAELVQGETIAANATMVFARRSETWRHHASAMPEAPPPEAVPVLGRKPPLAWLDAYEFRYVTGLPVMGNQAHATPQSAKSLIWVADQPPRPLDHVSLAALCDIFIVRVFQVRGLRTPAATVSMTSYFHADAAELAEQGTRPVLAKADSVRFGDQFHDQQAELWSAAGKLLATTSQVVWFRE</sequence>
<dbReference type="OrthoDB" id="4370297at2"/>
<dbReference type="EMBL" id="CP027668">
    <property type="protein sequence ID" value="AVO46038.1"/>
    <property type="molecule type" value="Genomic_DNA"/>
</dbReference>
<proteinExistence type="predicted"/>
<dbReference type="KEGG" id="phr:C6569_13695"/>
<dbReference type="Proteomes" id="UP000237889">
    <property type="component" value="Chromosome"/>
</dbReference>
<organism evidence="3 4">
    <name type="scientific">Phreatobacter cathodiphilus</name>
    <dbReference type="NCBI Taxonomy" id="1868589"/>
    <lineage>
        <taxon>Bacteria</taxon>
        <taxon>Pseudomonadati</taxon>
        <taxon>Pseudomonadota</taxon>
        <taxon>Alphaproteobacteria</taxon>
        <taxon>Hyphomicrobiales</taxon>
        <taxon>Phreatobacteraceae</taxon>
        <taxon>Phreatobacter</taxon>
    </lineage>
</organism>